<gene>
    <name evidence="2" type="ORF">ARTSIC4J27_604</name>
</gene>
<organism evidence="2 3">
    <name type="scientific">Pseudarthrobacter siccitolerans</name>
    <dbReference type="NCBI Taxonomy" id="861266"/>
    <lineage>
        <taxon>Bacteria</taxon>
        <taxon>Bacillati</taxon>
        <taxon>Actinomycetota</taxon>
        <taxon>Actinomycetes</taxon>
        <taxon>Micrococcales</taxon>
        <taxon>Micrococcaceae</taxon>
        <taxon>Pseudarthrobacter</taxon>
    </lineage>
</organism>
<dbReference type="EMBL" id="CAQI01000029">
    <property type="protein sequence ID" value="CCQ44676.1"/>
    <property type="molecule type" value="Genomic_DNA"/>
</dbReference>
<dbReference type="Pfam" id="PF25673">
    <property type="entry name" value="Terminase_7"/>
    <property type="match status" value="1"/>
</dbReference>
<dbReference type="STRING" id="861266.ARTSIC4J27_604"/>
<evidence type="ECO:0000256" key="1">
    <source>
        <dbReference type="SAM" id="MobiDB-lite"/>
    </source>
</evidence>
<dbReference type="Proteomes" id="UP000035722">
    <property type="component" value="Unassembled WGS sequence"/>
</dbReference>
<feature type="compositionally biased region" description="Basic and acidic residues" evidence="1">
    <location>
        <begin position="7"/>
        <end position="23"/>
    </location>
</feature>
<proteinExistence type="predicted"/>
<evidence type="ECO:0000313" key="2">
    <source>
        <dbReference type="EMBL" id="CCQ44676.1"/>
    </source>
</evidence>
<dbReference type="OrthoDB" id="3233083at2"/>
<name>A0A024GYW5_9MICC</name>
<comment type="caution">
    <text evidence="2">The sequence shown here is derived from an EMBL/GenBank/DDBJ whole genome shotgun (WGS) entry which is preliminary data.</text>
</comment>
<evidence type="ECO:0000313" key="3">
    <source>
        <dbReference type="Proteomes" id="UP000035722"/>
    </source>
</evidence>
<accession>A0A024GYW5</accession>
<dbReference type="RefSeq" id="WP_050053730.1">
    <property type="nucleotide sequence ID" value="NZ_CAQI01000029.1"/>
</dbReference>
<sequence>MAGRGPAPKEQHQRERDTRRRQSDVVSVSQDGEIRGPELVGPFSDETHAWYLDWRVSPQASLFTNTDWRRLLLLAPIVDSYFRKPSAAALSEIRLNEERLGATYVDRLRAKIRVEKESAQEAEVVQLHAVTSREDVMARMRGDK</sequence>
<dbReference type="AlphaFoldDB" id="A0A024GYW5"/>
<protein>
    <submittedName>
        <fullName evidence="2">Uncharacterized protein</fullName>
    </submittedName>
</protein>
<keyword evidence="3" id="KW-1185">Reference proteome</keyword>
<feature type="region of interest" description="Disordered" evidence="1">
    <location>
        <begin position="1"/>
        <end position="40"/>
    </location>
</feature>
<reference evidence="3" key="1">
    <citation type="journal article" date="2014" name="Genome Announc.">
        <title>Genome Sequence of Arthrobacter siccitolerans 4J27, a Xeroprotectant-Producing Desiccation-Tolerant Microorganism.</title>
        <authorList>
            <person name="Manzanera M."/>
            <person name="Santa-Cruz-Calvo L."/>
            <person name="Vilchez J.I."/>
            <person name="Garcia-Fontana C."/>
            <person name="Silva-Castro G.A."/>
            <person name="Calvo C."/>
            <person name="Gonzalez-Lopez J."/>
        </authorList>
    </citation>
    <scope>NUCLEOTIDE SEQUENCE [LARGE SCALE GENOMIC DNA]</scope>
    <source>
        <strain evidence="3">4J27</strain>
    </source>
</reference>
<dbReference type="InterPro" id="IPR057972">
    <property type="entry name" value="Terminase_7"/>
</dbReference>